<keyword evidence="1" id="KW-0472">Membrane</keyword>
<dbReference type="AlphaFoldDB" id="A0A3P7JDA2"/>
<dbReference type="Proteomes" id="UP000270094">
    <property type="component" value="Unassembled WGS sequence"/>
</dbReference>
<evidence type="ECO:0000313" key="3">
    <source>
        <dbReference type="Proteomes" id="UP000270094"/>
    </source>
</evidence>
<proteinExistence type="predicted"/>
<organism evidence="2 3">
    <name type="scientific">Strongylus vulgaris</name>
    <name type="common">Blood worm</name>
    <dbReference type="NCBI Taxonomy" id="40348"/>
    <lineage>
        <taxon>Eukaryota</taxon>
        <taxon>Metazoa</taxon>
        <taxon>Ecdysozoa</taxon>
        <taxon>Nematoda</taxon>
        <taxon>Chromadorea</taxon>
        <taxon>Rhabditida</taxon>
        <taxon>Rhabditina</taxon>
        <taxon>Rhabditomorpha</taxon>
        <taxon>Strongyloidea</taxon>
        <taxon>Strongylidae</taxon>
        <taxon>Strongylus</taxon>
    </lineage>
</organism>
<dbReference type="EMBL" id="UYYB01100668">
    <property type="protein sequence ID" value="VDM77999.1"/>
    <property type="molecule type" value="Genomic_DNA"/>
</dbReference>
<keyword evidence="1" id="KW-1133">Transmembrane helix</keyword>
<reference evidence="2 3" key="1">
    <citation type="submission" date="2018-11" db="EMBL/GenBank/DDBJ databases">
        <authorList>
            <consortium name="Pathogen Informatics"/>
        </authorList>
    </citation>
    <scope>NUCLEOTIDE SEQUENCE [LARGE SCALE GENOMIC DNA]</scope>
</reference>
<gene>
    <name evidence="2" type="ORF">SVUK_LOCUS12997</name>
</gene>
<evidence type="ECO:0008006" key="4">
    <source>
        <dbReference type="Google" id="ProtNLM"/>
    </source>
</evidence>
<feature type="transmembrane region" description="Helical" evidence="1">
    <location>
        <begin position="20"/>
        <end position="40"/>
    </location>
</feature>
<keyword evidence="3" id="KW-1185">Reference proteome</keyword>
<protein>
    <recommendedName>
        <fullName evidence="4">Ion transport domain-containing protein</fullName>
    </recommendedName>
</protein>
<keyword evidence="1" id="KW-0812">Transmembrane</keyword>
<evidence type="ECO:0000256" key="1">
    <source>
        <dbReference type="SAM" id="Phobius"/>
    </source>
</evidence>
<name>A0A3P7JDA2_STRVU</name>
<evidence type="ECO:0000313" key="2">
    <source>
        <dbReference type="EMBL" id="VDM77999.1"/>
    </source>
</evidence>
<dbReference type="Gene3D" id="1.10.287.70">
    <property type="match status" value="1"/>
</dbReference>
<sequence>MELVGCFARLRIYEENARFILISLLLVLYLMLGALLFNHVERENEIQERREQCELVNNEPFHWPAQ</sequence>
<accession>A0A3P7JDA2</accession>